<accession>A0A9N9JNL7</accession>
<proteinExistence type="predicted"/>
<comment type="caution">
    <text evidence="1">The sequence shown here is derived from an EMBL/GenBank/DDBJ whole genome shotgun (WGS) entry which is preliminary data.</text>
</comment>
<evidence type="ECO:0000313" key="2">
    <source>
        <dbReference type="Proteomes" id="UP000789405"/>
    </source>
</evidence>
<gene>
    <name evidence="1" type="ORF">DERYTH_LOCUS21285</name>
</gene>
<keyword evidence="2" id="KW-1185">Reference proteome</keyword>
<evidence type="ECO:0000313" key="1">
    <source>
        <dbReference type="EMBL" id="CAG8790308.1"/>
    </source>
</evidence>
<organism evidence="1 2">
    <name type="scientific">Dentiscutata erythropus</name>
    <dbReference type="NCBI Taxonomy" id="1348616"/>
    <lineage>
        <taxon>Eukaryota</taxon>
        <taxon>Fungi</taxon>
        <taxon>Fungi incertae sedis</taxon>
        <taxon>Mucoromycota</taxon>
        <taxon>Glomeromycotina</taxon>
        <taxon>Glomeromycetes</taxon>
        <taxon>Diversisporales</taxon>
        <taxon>Gigasporaceae</taxon>
        <taxon>Dentiscutata</taxon>
    </lineage>
</organism>
<dbReference type="Proteomes" id="UP000789405">
    <property type="component" value="Unassembled WGS sequence"/>
</dbReference>
<dbReference type="AlphaFoldDB" id="A0A9N9JNL7"/>
<protein>
    <submittedName>
        <fullName evidence="1">17411_t:CDS:1</fullName>
    </submittedName>
</protein>
<dbReference type="EMBL" id="CAJVPY010026818">
    <property type="protein sequence ID" value="CAG8790308.1"/>
    <property type="molecule type" value="Genomic_DNA"/>
</dbReference>
<name>A0A9N9JNL7_9GLOM</name>
<feature type="non-terminal residue" evidence="1">
    <location>
        <position position="134"/>
    </location>
</feature>
<reference evidence="1" key="1">
    <citation type="submission" date="2021-06" db="EMBL/GenBank/DDBJ databases">
        <authorList>
            <person name="Kallberg Y."/>
            <person name="Tangrot J."/>
            <person name="Rosling A."/>
        </authorList>
    </citation>
    <scope>NUCLEOTIDE SEQUENCE</scope>
    <source>
        <strain evidence="1">MA453B</strain>
    </source>
</reference>
<sequence>DYRVVLRSENQYQEKSIHYKTQIETLFTLSSQIFKEILDDDLVIEQVIYKLVKSDPLIIAYKDFMKIRSCLDALSTKNVEYENNTYSKKITIVSGIEFVQFMYYLELLVLQLFEKHIEYESDILIYINDHITNN</sequence>